<evidence type="ECO:0000256" key="4">
    <source>
        <dbReference type="ARBA" id="ARBA00022786"/>
    </source>
</evidence>
<evidence type="ECO:0000256" key="3">
    <source>
        <dbReference type="ARBA" id="ARBA00022670"/>
    </source>
</evidence>
<dbReference type="GO" id="GO:0043161">
    <property type="term" value="P:proteasome-mediated ubiquitin-dependent protein catabolic process"/>
    <property type="evidence" value="ECO:0007669"/>
    <property type="project" value="InterPro"/>
</dbReference>
<gene>
    <name evidence="11" type="ORF">FNF27_00746</name>
    <name evidence="9" type="ORF">FNF28_07513</name>
    <name evidence="10" type="ORF">FNF31_04011</name>
</gene>
<evidence type="ECO:0000313" key="13">
    <source>
        <dbReference type="Proteomes" id="UP000324907"/>
    </source>
</evidence>
<dbReference type="EMBL" id="VLTO01000003">
    <property type="protein sequence ID" value="KAA0177576.1"/>
    <property type="molecule type" value="Genomic_DNA"/>
</dbReference>
<evidence type="ECO:0000313" key="12">
    <source>
        <dbReference type="Proteomes" id="UP000322899"/>
    </source>
</evidence>
<dbReference type="Pfam" id="PF00443">
    <property type="entry name" value="UCH"/>
    <property type="match status" value="1"/>
</dbReference>
<dbReference type="SMART" id="SM00213">
    <property type="entry name" value="UBQ"/>
    <property type="match status" value="1"/>
</dbReference>
<dbReference type="Gene3D" id="3.90.70.10">
    <property type="entry name" value="Cysteine proteinases"/>
    <property type="match status" value="1"/>
</dbReference>
<dbReference type="EMBL" id="VLTL01000274">
    <property type="protein sequence ID" value="KAA0147905.1"/>
    <property type="molecule type" value="Genomic_DNA"/>
</dbReference>
<evidence type="ECO:0000313" key="11">
    <source>
        <dbReference type="EMBL" id="KAA0177576.1"/>
    </source>
</evidence>
<sequence>MAITVSVKWGKKKFDDVKVDPAGSSDAFRATLEGLTGVPAAKQKLLCKKGWPGILKAGAPLSATSLSEGAVVTLVGTASKLAAASEKVVFVEDLPRSALASAGAALPPGLANGHNNICYMNATLQCIRAVPELCQAAREAAAGDLPPGAAAGVASALGHLFEEMAHKTEHDDVFPAGFLAAVRAAHPVFAEVAPNGIPRQQDSDEFQNALLGDLATALVKPPAAGPAPLAPPLRGSGRSANVVDSLLGLELDTTMTCDEAPDAEPPVRRTDTQLKLVCNIQGGGGSSTKVNFLSEGLRLAMEGSTEKRSEVLGRDALWTRKSRISRLPPYLCVQFMRFYWQAHTDAAPGAPAGSKFKIKRSVAFPANGLDMFDFCAPDLQKALTAARDKHAREEESRRAARDAAGASADGPAAKRAKEAELPSSSSSSSAAAAAAAAAASSADADDESALEAAVSASAEGSSSGTSSSSSSSPAAPEEGVALPSPYAMPAEFEGIYELFAVVSHAGPDAESGHYTGWVRQGKPGSGSDDWVNFDDETVSSCKTEHVLGLKGSGSDTGDIAYVVFYRAVK</sequence>
<dbReference type="PANTHER" id="PTHR43982:SF1">
    <property type="entry name" value="UBIQUITIN CARBOXYL-TERMINAL HYDROLASE 14"/>
    <property type="match status" value="1"/>
</dbReference>
<dbReference type="InterPro" id="IPR044635">
    <property type="entry name" value="UBP14-like"/>
</dbReference>
<dbReference type="Gene3D" id="3.10.20.90">
    <property type="entry name" value="Phosphatidylinositol 3-kinase Catalytic Subunit, Chain A, domain 1"/>
    <property type="match status" value="1"/>
</dbReference>
<dbReference type="InterPro" id="IPR000626">
    <property type="entry name" value="Ubiquitin-like_dom"/>
</dbReference>
<feature type="compositionally biased region" description="Low complexity" evidence="7">
    <location>
        <begin position="402"/>
        <end position="413"/>
    </location>
</feature>
<dbReference type="InterPro" id="IPR001394">
    <property type="entry name" value="Peptidase_C19_UCH"/>
</dbReference>
<organism evidence="10 14">
    <name type="scientific">Cafeteria roenbergensis</name>
    <name type="common">Marine flagellate</name>
    <dbReference type="NCBI Taxonomy" id="33653"/>
    <lineage>
        <taxon>Eukaryota</taxon>
        <taxon>Sar</taxon>
        <taxon>Stramenopiles</taxon>
        <taxon>Bigyra</taxon>
        <taxon>Opalozoa</taxon>
        <taxon>Bicosoecida</taxon>
        <taxon>Cafeteriaceae</taxon>
        <taxon>Cafeteria</taxon>
    </lineage>
</organism>
<evidence type="ECO:0000313" key="9">
    <source>
        <dbReference type="EMBL" id="KAA0147905.1"/>
    </source>
</evidence>
<dbReference type="Proteomes" id="UP000325113">
    <property type="component" value="Unassembled WGS sequence"/>
</dbReference>
<accession>A0A5A8D7L9</accession>
<evidence type="ECO:0000313" key="14">
    <source>
        <dbReference type="Proteomes" id="UP000325113"/>
    </source>
</evidence>
<dbReference type="EC" id="3.4.19.12" evidence="2"/>
<keyword evidence="3" id="KW-0645">Protease</keyword>
<dbReference type="Proteomes" id="UP000324907">
    <property type="component" value="Unassembled WGS sequence"/>
</dbReference>
<dbReference type="PROSITE" id="PS50235">
    <property type="entry name" value="USP_3"/>
    <property type="match status" value="1"/>
</dbReference>
<dbReference type="SUPFAM" id="SSF54236">
    <property type="entry name" value="Ubiquitin-like"/>
    <property type="match status" value="1"/>
</dbReference>
<feature type="domain" description="USP" evidence="8">
    <location>
        <begin position="108"/>
        <end position="568"/>
    </location>
</feature>
<dbReference type="InterPro" id="IPR018200">
    <property type="entry name" value="USP_CS"/>
</dbReference>
<keyword evidence="4" id="KW-0833">Ubl conjugation pathway</keyword>
<dbReference type="GO" id="GO:0061136">
    <property type="term" value="P:regulation of proteasomal protein catabolic process"/>
    <property type="evidence" value="ECO:0007669"/>
    <property type="project" value="TreeGrafter"/>
</dbReference>
<feature type="region of interest" description="Disordered" evidence="7">
    <location>
        <begin position="450"/>
        <end position="482"/>
    </location>
</feature>
<keyword evidence="6" id="KW-0788">Thiol protease</keyword>
<evidence type="ECO:0000256" key="7">
    <source>
        <dbReference type="SAM" id="MobiDB-lite"/>
    </source>
</evidence>
<dbReference type="AlphaFoldDB" id="A0A5A8D7L9"/>
<dbReference type="EMBL" id="VLTM01000039">
    <property type="protein sequence ID" value="KAA0160939.1"/>
    <property type="molecule type" value="Genomic_DNA"/>
</dbReference>
<dbReference type="InterPro" id="IPR038765">
    <property type="entry name" value="Papain-like_cys_pep_sf"/>
</dbReference>
<name>A0A5A8D7L9_CAFRO</name>
<evidence type="ECO:0000256" key="1">
    <source>
        <dbReference type="ARBA" id="ARBA00000707"/>
    </source>
</evidence>
<dbReference type="GO" id="GO:0070628">
    <property type="term" value="F:proteasome binding"/>
    <property type="evidence" value="ECO:0007669"/>
    <property type="project" value="TreeGrafter"/>
</dbReference>
<reference evidence="12 13" key="1">
    <citation type="submission" date="2019-07" db="EMBL/GenBank/DDBJ databases">
        <title>Genomes of Cafeteria roenbergensis.</title>
        <authorList>
            <person name="Fischer M.G."/>
            <person name="Hackl T."/>
            <person name="Roman M."/>
        </authorList>
    </citation>
    <scope>NUCLEOTIDE SEQUENCE [LARGE SCALE GENOMIC DNA]</scope>
    <source>
        <strain evidence="10 14">Cflag</strain>
        <strain evidence="11 12">E4-10P</strain>
        <strain evidence="9 13">RCC970-E3</strain>
    </source>
</reference>
<keyword evidence="5" id="KW-0378">Hydrolase</keyword>
<feature type="compositionally biased region" description="Basic and acidic residues" evidence="7">
    <location>
        <begin position="386"/>
        <end position="401"/>
    </location>
</feature>
<evidence type="ECO:0000256" key="5">
    <source>
        <dbReference type="ARBA" id="ARBA00022801"/>
    </source>
</evidence>
<comment type="caution">
    <text evidence="10">The sequence shown here is derived from an EMBL/GenBank/DDBJ whole genome shotgun (WGS) entry which is preliminary data.</text>
</comment>
<dbReference type="GO" id="GO:0004843">
    <property type="term" value="F:cysteine-type deubiquitinase activity"/>
    <property type="evidence" value="ECO:0007669"/>
    <property type="project" value="UniProtKB-EC"/>
</dbReference>
<dbReference type="GO" id="GO:0016579">
    <property type="term" value="P:protein deubiquitination"/>
    <property type="evidence" value="ECO:0007669"/>
    <property type="project" value="InterPro"/>
</dbReference>
<feature type="region of interest" description="Disordered" evidence="7">
    <location>
        <begin position="386"/>
        <end position="426"/>
    </location>
</feature>
<feature type="compositionally biased region" description="Low complexity" evidence="7">
    <location>
        <begin position="450"/>
        <end position="481"/>
    </location>
</feature>
<evidence type="ECO:0000256" key="2">
    <source>
        <dbReference type="ARBA" id="ARBA00012759"/>
    </source>
</evidence>
<protein>
    <recommendedName>
        <fullName evidence="2">ubiquitinyl hydrolase 1</fullName>
        <ecNumber evidence="2">3.4.19.12</ecNumber>
    </recommendedName>
</protein>
<dbReference type="SUPFAM" id="SSF54001">
    <property type="entry name" value="Cysteine proteinases"/>
    <property type="match status" value="1"/>
</dbReference>
<dbReference type="OrthoDB" id="333239at2759"/>
<dbReference type="InterPro" id="IPR028889">
    <property type="entry name" value="USP"/>
</dbReference>
<proteinExistence type="predicted"/>
<evidence type="ECO:0000256" key="6">
    <source>
        <dbReference type="ARBA" id="ARBA00022807"/>
    </source>
</evidence>
<dbReference type="PANTHER" id="PTHR43982">
    <property type="entry name" value="UBIQUITIN CARBOXYL-TERMINAL HYDROLASE"/>
    <property type="match status" value="1"/>
</dbReference>
<evidence type="ECO:0000259" key="8">
    <source>
        <dbReference type="PROSITE" id="PS50235"/>
    </source>
</evidence>
<comment type="catalytic activity">
    <reaction evidence="1">
        <text>Thiol-dependent hydrolysis of ester, thioester, amide, peptide and isopeptide bonds formed by the C-terminal Gly of ubiquitin (a 76-residue protein attached to proteins as an intracellular targeting signal).</text>
        <dbReference type="EC" id="3.4.19.12"/>
    </reaction>
</comment>
<dbReference type="PROSITE" id="PS00973">
    <property type="entry name" value="USP_2"/>
    <property type="match status" value="1"/>
</dbReference>
<dbReference type="InterPro" id="IPR029071">
    <property type="entry name" value="Ubiquitin-like_domsf"/>
</dbReference>
<evidence type="ECO:0000313" key="10">
    <source>
        <dbReference type="EMBL" id="KAA0160939.1"/>
    </source>
</evidence>
<dbReference type="Proteomes" id="UP000322899">
    <property type="component" value="Unassembled WGS sequence"/>
</dbReference>